<feature type="domain" description="Rhodanese" evidence="1">
    <location>
        <begin position="40"/>
        <end position="107"/>
    </location>
</feature>
<comment type="caution">
    <text evidence="2">The sequence shown here is derived from an EMBL/GenBank/DDBJ whole genome shotgun (WGS) entry which is preliminary data.</text>
</comment>
<organism evidence="2 3">
    <name type="scientific">Yoonia maritima</name>
    <dbReference type="NCBI Taxonomy" id="1435347"/>
    <lineage>
        <taxon>Bacteria</taxon>
        <taxon>Pseudomonadati</taxon>
        <taxon>Pseudomonadota</taxon>
        <taxon>Alphaproteobacteria</taxon>
        <taxon>Rhodobacterales</taxon>
        <taxon>Paracoccaceae</taxon>
        <taxon>Yoonia</taxon>
    </lineage>
</organism>
<dbReference type="Pfam" id="PF09828">
    <property type="entry name" value="ChrB_C"/>
    <property type="match status" value="1"/>
</dbReference>
<evidence type="ECO:0000313" key="3">
    <source>
        <dbReference type="Proteomes" id="UP000238007"/>
    </source>
</evidence>
<keyword evidence="3" id="KW-1185">Reference proteome</keyword>
<dbReference type="EMBL" id="PVTP01000003">
    <property type="protein sequence ID" value="PRY78703.1"/>
    <property type="molecule type" value="Genomic_DNA"/>
</dbReference>
<dbReference type="OrthoDB" id="9784302at2"/>
<sequence length="259" mass="28712">MAALNEISPANLMRLIGTPQCPVLIDVCIDPDFADDPYLIPTAQRHPHTDIDGIVARSADKQTIIICQKGLKLSHGVAARLRSRGIDAQALEGGNIAWKNAQLPRVPAAKVPGSLWVTRHRPKIDRIACPWLIKRFVDPFAEFMFVPPAQVLDVADRFGATPFDIADTHWGHRGDQCTFDTMLDEFELHTPSLDTLTTVVRAADTNRHALAPQAAGLLAISVGLSRMYRNDDAQLIAGMEIYDALYRWARDAQDETHDF</sequence>
<dbReference type="RefSeq" id="WP_106355428.1">
    <property type="nucleotide sequence ID" value="NZ_PVTP01000003.1"/>
</dbReference>
<dbReference type="SUPFAM" id="SSF52821">
    <property type="entry name" value="Rhodanese/Cell cycle control phosphatase"/>
    <property type="match status" value="1"/>
</dbReference>
<dbReference type="AlphaFoldDB" id="A0A2T0W191"/>
<dbReference type="InterPro" id="IPR018634">
    <property type="entry name" value="ChrB_C"/>
</dbReference>
<dbReference type="InterPro" id="IPR036873">
    <property type="entry name" value="Rhodanese-like_dom_sf"/>
</dbReference>
<protein>
    <recommendedName>
        <fullName evidence="1">Rhodanese domain-containing protein</fullName>
    </recommendedName>
</protein>
<gene>
    <name evidence="2" type="ORF">CLV80_10326</name>
</gene>
<dbReference type="Gene3D" id="3.40.250.10">
    <property type="entry name" value="Rhodanese-like domain"/>
    <property type="match status" value="1"/>
</dbReference>
<dbReference type="Proteomes" id="UP000238007">
    <property type="component" value="Unassembled WGS sequence"/>
</dbReference>
<accession>A0A2T0W191</accession>
<dbReference type="PROSITE" id="PS50206">
    <property type="entry name" value="RHODANESE_3"/>
    <property type="match status" value="1"/>
</dbReference>
<dbReference type="InterPro" id="IPR001763">
    <property type="entry name" value="Rhodanese-like_dom"/>
</dbReference>
<proteinExistence type="predicted"/>
<reference evidence="2 3" key="1">
    <citation type="submission" date="2018-03" db="EMBL/GenBank/DDBJ databases">
        <title>Genomic Encyclopedia of Archaeal and Bacterial Type Strains, Phase II (KMG-II): from individual species to whole genera.</title>
        <authorList>
            <person name="Goeker M."/>
        </authorList>
    </citation>
    <scope>NUCLEOTIDE SEQUENCE [LARGE SCALE GENOMIC DNA]</scope>
    <source>
        <strain evidence="2 3">DSM 101533</strain>
    </source>
</reference>
<evidence type="ECO:0000259" key="1">
    <source>
        <dbReference type="PROSITE" id="PS50206"/>
    </source>
</evidence>
<name>A0A2T0W191_9RHOB</name>
<evidence type="ECO:0000313" key="2">
    <source>
        <dbReference type="EMBL" id="PRY78703.1"/>
    </source>
</evidence>